<comment type="caution">
    <text evidence="1">The sequence shown here is derived from an EMBL/GenBank/DDBJ whole genome shotgun (WGS) entry which is preliminary data.</text>
</comment>
<reference evidence="1" key="1">
    <citation type="journal article" date="2016" name="Nat. Genet.">
        <title>A high-quality carrot genome assembly provides new insights into carotenoid accumulation and asterid genome evolution.</title>
        <authorList>
            <person name="Iorizzo M."/>
            <person name="Ellison S."/>
            <person name="Senalik D."/>
            <person name="Zeng P."/>
            <person name="Satapoomin P."/>
            <person name="Huang J."/>
            <person name="Bowman M."/>
            <person name="Iovene M."/>
            <person name="Sanseverino W."/>
            <person name="Cavagnaro P."/>
            <person name="Yildiz M."/>
            <person name="Macko-Podgorni A."/>
            <person name="Moranska E."/>
            <person name="Grzebelus E."/>
            <person name="Grzebelus D."/>
            <person name="Ashrafi H."/>
            <person name="Zheng Z."/>
            <person name="Cheng S."/>
            <person name="Spooner D."/>
            <person name="Van Deynze A."/>
            <person name="Simon P."/>
        </authorList>
    </citation>
    <scope>NUCLEOTIDE SEQUENCE [LARGE SCALE GENOMIC DNA]</scope>
    <source>
        <tissue evidence="1">Leaf</tissue>
    </source>
</reference>
<accession>A0A166F1S7</accession>
<organism evidence="1">
    <name type="scientific">Daucus carota subsp. sativus</name>
    <name type="common">Carrot</name>
    <dbReference type="NCBI Taxonomy" id="79200"/>
    <lineage>
        <taxon>Eukaryota</taxon>
        <taxon>Viridiplantae</taxon>
        <taxon>Streptophyta</taxon>
        <taxon>Embryophyta</taxon>
        <taxon>Tracheophyta</taxon>
        <taxon>Spermatophyta</taxon>
        <taxon>Magnoliopsida</taxon>
        <taxon>eudicotyledons</taxon>
        <taxon>Gunneridae</taxon>
        <taxon>Pentapetalae</taxon>
        <taxon>asterids</taxon>
        <taxon>campanulids</taxon>
        <taxon>Apiales</taxon>
        <taxon>Apiaceae</taxon>
        <taxon>Apioideae</taxon>
        <taxon>Scandiceae</taxon>
        <taxon>Daucinae</taxon>
        <taxon>Daucus</taxon>
        <taxon>Daucus sect. Daucus</taxon>
    </lineage>
</organism>
<sequence>MAYHDSMTLASKQLENKPDNEAKIMRIYQFIKFKLLQSEDNKQASNLYRPL</sequence>
<name>A0A166F1S7_DAUCS</name>
<gene>
    <name evidence="1" type="ORF">DCAR_008073</name>
</gene>
<evidence type="ECO:0000313" key="1">
    <source>
        <dbReference type="EMBL" id="KZN07236.1"/>
    </source>
</evidence>
<dbReference type="Gramene" id="KZN07236">
    <property type="protein sequence ID" value="KZN07236"/>
    <property type="gene ID" value="DCAR_008073"/>
</dbReference>
<protein>
    <submittedName>
        <fullName evidence="1">Uncharacterized protein</fullName>
    </submittedName>
</protein>
<proteinExistence type="predicted"/>
<dbReference type="AlphaFoldDB" id="A0A166F1S7"/>
<dbReference type="EMBL" id="LNRQ01000002">
    <property type="protein sequence ID" value="KZN07236.1"/>
    <property type="molecule type" value="Genomic_DNA"/>
</dbReference>